<dbReference type="EMBL" id="SSTD01015517">
    <property type="protein sequence ID" value="TYK02592.1"/>
    <property type="molecule type" value="Genomic_DNA"/>
</dbReference>
<name>A0A5D3BUV2_CUCMM</name>
<proteinExistence type="predicted"/>
<sequence length="226" mass="26359">MDANETITDMFTRFTNIINALKGLGKVYTTSENVRKILRSLPKTWEAKEHLKDESKKKKSIALNTISLELEDEDDLDEDDIAYFSRKYRNFIKRKKYFKKHLSTQKESKGEKNKKDEVIYYECKKAGYIRTDCPFLKSSKKSKKKAVKATWDDSSKSESEVEEMANLGLMAHSDKEDEHDDEVTLEHPSIDELFENFESMQNDLEKLSSKVVLKKKYNVLTSENKS</sequence>
<organism evidence="1 2">
    <name type="scientific">Cucumis melo var. makuwa</name>
    <name type="common">Oriental melon</name>
    <dbReference type="NCBI Taxonomy" id="1194695"/>
    <lineage>
        <taxon>Eukaryota</taxon>
        <taxon>Viridiplantae</taxon>
        <taxon>Streptophyta</taxon>
        <taxon>Embryophyta</taxon>
        <taxon>Tracheophyta</taxon>
        <taxon>Spermatophyta</taxon>
        <taxon>Magnoliopsida</taxon>
        <taxon>eudicotyledons</taxon>
        <taxon>Gunneridae</taxon>
        <taxon>Pentapetalae</taxon>
        <taxon>rosids</taxon>
        <taxon>fabids</taxon>
        <taxon>Cucurbitales</taxon>
        <taxon>Cucurbitaceae</taxon>
        <taxon>Benincaseae</taxon>
        <taxon>Cucumis</taxon>
    </lineage>
</organism>
<evidence type="ECO:0000313" key="2">
    <source>
        <dbReference type="Proteomes" id="UP000321947"/>
    </source>
</evidence>
<gene>
    <name evidence="1" type="ORF">E5676_scaffold925G00460</name>
</gene>
<dbReference type="Proteomes" id="UP000321947">
    <property type="component" value="Unassembled WGS sequence"/>
</dbReference>
<comment type="caution">
    <text evidence="1">The sequence shown here is derived from an EMBL/GenBank/DDBJ whole genome shotgun (WGS) entry which is preliminary data.</text>
</comment>
<accession>A0A5D3BUV2</accession>
<dbReference type="AlphaFoldDB" id="A0A5D3BUV2"/>
<protein>
    <submittedName>
        <fullName evidence="1">Zf-CCHC domain-containing protein/DUF4219 domain-containing protein/UBN2 domain-containing protein</fullName>
    </submittedName>
</protein>
<evidence type="ECO:0000313" key="1">
    <source>
        <dbReference type="EMBL" id="TYK02592.1"/>
    </source>
</evidence>
<dbReference type="Pfam" id="PF14223">
    <property type="entry name" value="Retrotran_gag_2"/>
    <property type="match status" value="1"/>
</dbReference>
<reference evidence="1 2" key="1">
    <citation type="submission" date="2019-08" db="EMBL/GenBank/DDBJ databases">
        <title>Draft genome sequences of two oriental melons (Cucumis melo L. var makuwa).</title>
        <authorList>
            <person name="Kwon S.-Y."/>
        </authorList>
    </citation>
    <scope>NUCLEOTIDE SEQUENCE [LARGE SCALE GENOMIC DNA]</scope>
    <source>
        <strain evidence="2">cv. Chang Bougi</strain>
        <tissue evidence="1">Leaf</tissue>
    </source>
</reference>